<sequence length="106" mass="11415">MERGLKGGDCDGEEGDPGYEDSCVSALLGSFISLYLPAAKRIHPDRQLDKQTTGHSPEPPAASHSLLLVSDDESKVVKSSNDSKEILTLTFDSTSPNSLSVRPREK</sequence>
<reference evidence="2 3" key="1">
    <citation type="submission" date="2019-03" db="EMBL/GenBank/DDBJ databases">
        <title>First draft genome of Liparis tanakae, snailfish: a comprehensive survey of snailfish specific genes.</title>
        <authorList>
            <person name="Kim W."/>
            <person name="Song I."/>
            <person name="Jeong J.-H."/>
            <person name="Kim D."/>
            <person name="Kim S."/>
            <person name="Ryu S."/>
            <person name="Song J.Y."/>
            <person name="Lee S.K."/>
        </authorList>
    </citation>
    <scope>NUCLEOTIDE SEQUENCE [LARGE SCALE GENOMIC DNA]</scope>
    <source>
        <tissue evidence="2">Muscle</tissue>
    </source>
</reference>
<evidence type="ECO:0000256" key="1">
    <source>
        <dbReference type="SAM" id="MobiDB-lite"/>
    </source>
</evidence>
<protein>
    <submittedName>
        <fullName evidence="2">Uncharacterized protein</fullName>
    </submittedName>
</protein>
<feature type="region of interest" description="Disordered" evidence="1">
    <location>
        <begin position="45"/>
        <end position="68"/>
    </location>
</feature>
<dbReference type="Proteomes" id="UP000314294">
    <property type="component" value="Unassembled WGS sequence"/>
</dbReference>
<accession>A0A4Z2EIY9</accession>
<dbReference type="AlphaFoldDB" id="A0A4Z2EIY9"/>
<evidence type="ECO:0000313" key="3">
    <source>
        <dbReference type="Proteomes" id="UP000314294"/>
    </source>
</evidence>
<proteinExistence type="predicted"/>
<dbReference type="EMBL" id="SRLO01006436">
    <property type="protein sequence ID" value="TNN28793.1"/>
    <property type="molecule type" value="Genomic_DNA"/>
</dbReference>
<comment type="caution">
    <text evidence="2">The sequence shown here is derived from an EMBL/GenBank/DDBJ whole genome shotgun (WGS) entry which is preliminary data.</text>
</comment>
<organism evidence="2 3">
    <name type="scientific">Liparis tanakae</name>
    <name type="common">Tanaka's snailfish</name>
    <dbReference type="NCBI Taxonomy" id="230148"/>
    <lineage>
        <taxon>Eukaryota</taxon>
        <taxon>Metazoa</taxon>
        <taxon>Chordata</taxon>
        <taxon>Craniata</taxon>
        <taxon>Vertebrata</taxon>
        <taxon>Euteleostomi</taxon>
        <taxon>Actinopterygii</taxon>
        <taxon>Neopterygii</taxon>
        <taxon>Teleostei</taxon>
        <taxon>Neoteleostei</taxon>
        <taxon>Acanthomorphata</taxon>
        <taxon>Eupercaria</taxon>
        <taxon>Perciformes</taxon>
        <taxon>Cottioidei</taxon>
        <taxon>Cottales</taxon>
        <taxon>Liparidae</taxon>
        <taxon>Liparis</taxon>
    </lineage>
</organism>
<evidence type="ECO:0000313" key="2">
    <source>
        <dbReference type="EMBL" id="TNN28793.1"/>
    </source>
</evidence>
<name>A0A4Z2EIY9_9TELE</name>
<gene>
    <name evidence="2" type="ORF">EYF80_061059</name>
</gene>
<keyword evidence="3" id="KW-1185">Reference proteome</keyword>